<reference evidence="1" key="1">
    <citation type="journal article" date="2023" name="J. Vet. Diagn. Invest.">
        <title>Oxytetracycline-resistant Paenibacillus larvae identified in commercial beekeeping operations in Saskatchewan using pooled honey sampling.</title>
        <authorList>
            <person name="Obshta O."/>
            <person name="Zabrodski M.W."/>
            <person name="Soomro T."/>
            <person name="Wilson G."/>
            <person name="Masood F."/>
            <person name="Thebeau J."/>
            <person name="Silva M.C.B."/>
            <person name="Biganski S."/>
            <person name="Kozii I.V."/>
            <person name="Koziy R.V."/>
            <person name="Raza M.F."/>
            <person name="Jose M.S."/>
            <person name="Simko E."/>
            <person name="Wood S.C."/>
        </authorList>
    </citation>
    <scope>NUCLEOTIDE SEQUENCE</scope>
    <source>
        <strain evidence="1">PL001</strain>
    </source>
</reference>
<sequence>MADISKYLKQIRTAIYGREVRSSIADGIEAVNTAQETLDQKFDDQIANMTPPNNPSLAEVVDARTSGVTGNKYVTLGKRLDSGEIESRTYTDEKISELVLGEVRSVNGKTGNVVLTASDVEAVTYLEMREELRKYALLGEPGGQYTPDLLNGWYVQAGEVKGVCYYKDQFGYVHIYGAAEGGKTDFGTVLFNLPAGFRPSGIVRIGCVMINWEGYARSIQFLGVYPSGEVLIESNGLPGKVTFCIFPSTFYCQR</sequence>
<accession>A0AAP5N162</accession>
<reference evidence="1" key="2">
    <citation type="submission" date="2023-03" db="EMBL/GenBank/DDBJ databases">
        <authorList>
            <person name="Obshta O."/>
            <person name="Zabrodski M.W."/>
            <person name="Soomro T."/>
            <person name="Wilson G."/>
            <person name="Masood F."/>
            <person name="Thebeau J."/>
            <person name="Bezerra Da Silva M.C."/>
            <person name="Raza F."/>
            <person name="Biganski S."/>
            <person name="Jose M."/>
            <person name="Camilli M."/>
            <person name="Kozii I.V."/>
            <person name="Kozii R.V."/>
            <person name="Simko E."/>
            <person name="Wood S.C."/>
        </authorList>
    </citation>
    <scope>NUCLEOTIDE SEQUENCE</scope>
    <source>
        <strain evidence="1">PL001</strain>
    </source>
</reference>
<evidence type="ECO:0008006" key="3">
    <source>
        <dbReference type="Google" id="ProtNLM"/>
    </source>
</evidence>
<dbReference type="Proteomes" id="UP001259239">
    <property type="component" value="Unassembled WGS sequence"/>
</dbReference>
<protein>
    <recommendedName>
        <fullName evidence="3">Tail fiber protein</fullName>
    </recommendedName>
</protein>
<dbReference type="AlphaFoldDB" id="A0AAP5N162"/>
<dbReference type="RefSeq" id="WP_023484981.1">
    <property type="nucleotide sequence ID" value="NZ_CBCRXL010000063.1"/>
</dbReference>
<organism evidence="1 2">
    <name type="scientific">Paenibacillus larvae</name>
    <dbReference type="NCBI Taxonomy" id="1464"/>
    <lineage>
        <taxon>Bacteria</taxon>
        <taxon>Bacillati</taxon>
        <taxon>Bacillota</taxon>
        <taxon>Bacilli</taxon>
        <taxon>Bacillales</taxon>
        <taxon>Paenibacillaceae</taxon>
        <taxon>Paenibacillus</taxon>
    </lineage>
</organism>
<comment type="caution">
    <text evidence="1">The sequence shown here is derived from an EMBL/GenBank/DDBJ whole genome shotgun (WGS) entry which is preliminary data.</text>
</comment>
<dbReference type="EMBL" id="JARQGV010000004">
    <property type="protein sequence ID" value="MDT2249885.1"/>
    <property type="molecule type" value="Genomic_DNA"/>
</dbReference>
<name>A0AAP5N162_9BACL</name>
<gene>
    <name evidence="1" type="ORF">P7H09_00340</name>
</gene>
<evidence type="ECO:0000313" key="2">
    <source>
        <dbReference type="Proteomes" id="UP001259239"/>
    </source>
</evidence>
<proteinExistence type="predicted"/>
<evidence type="ECO:0000313" key="1">
    <source>
        <dbReference type="EMBL" id="MDT2249885.1"/>
    </source>
</evidence>